<organism evidence="2 3">
    <name type="scientific">Nannochloropsis gaditana</name>
    <dbReference type="NCBI Taxonomy" id="72520"/>
    <lineage>
        <taxon>Eukaryota</taxon>
        <taxon>Sar</taxon>
        <taxon>Stramenopiles</taxon>
        <taxon>Ochrophyta</taxon>
        <taxon>Eustigmatophyceae</taxon>
        <taxon>Eustigmatales</taxon>
        <taxon>Monodopsidaceae</taxon>
        <taxon>Nannochloropsis</taxon>
    </lineage>
</organism>
<accession>W7TVI5</accession>
<name>W7TVI5_9STRA</name>
<dbReference type="Proteomes" id="UP000019335">
    <property type="component" value="Chromosome 6"/>
</dbReference>
<dbReference type="EMBL" id="AZIL01000432">
    <property type="protein sequence ID" value="EWM27508.1"/>
    <property type="molecule type" value="Genomic_DNA"/>
</dbReference>
<dbReference type="AlphaFoldDB" id="W7TVI5"/>
<reference evidence="2 3" key="1">
    <citation type="journal article" date="2014" name="Mol. Plant">
        <title>Chromosome Scale Genome Assembly and Transcriptome Profiling of Nannochloropsis gaditana in Nitrogen Depletion.</title>
        <authorList>
            <person name="Corteggiani Carpinelli E."/>
            <person name="Telatin A."/>
            <person name="Vitulo N."/>
            <person name="Forcato C."/>
            <person name="D'Angelo M."/>
            <person name="Schiavon R."/>
            <person name="Vezzi A."/>
            <person name="Giacometti G.M."/>
            <person name="Morosinotto T."/>
            <person name="Valle G."/>
        </authorList>
    </citation>
    <scope>NUCLEOTIDE SEQUENCE [LARGE SCALE GENOMIC DNA]</scope>
    <source>
        <strain evidence="2 3">B-31</strain>
    </source>
</reference>
<protein>
    <submittedName>
        <fullName evidence="2">Uncharacterized protein</fullName>
    </submittedName>
</protein>
<comment type="caution">
    <text evidence="2">The sequence shown here is derived from an EMBL/GenBank/DDBJ whole genome shotgun (WGS) entry which is preliminary data.</text>
</comment>
<feature type="compositionally biased region" description="Gly residues" evidence="1">
    <location>
        <begin position="192"/>
        <end position="219"/>
    </location>
</feature>
<sequence length="347" mass="35861">MDWKLPPALGAHAGSGGNAGVEMGLEAPSPSFSLAATSQGTGMVAHPGSSNGDAGDRAMNLTLGSSFEAAASMARAGLKPGYGEGAYYPQAPLATAWSPDAHPLCHALLMTPSGMTGRVEAHRRRQGGRGEGNEWGSSPGVTDEFLIGLSDGSQGVLPESMLRTCIERLEAHTAGNQAQLQTLRERDAEGENGAGRGGSGVGEGAWEGGGGGQGGGQGPGTAKAVTKRAQKAQGQQRRETGGGKKGGRAGGTGVTGAPVERLCVPLPRAPAGKASLTPEERRRCLEFVRRLASPYFARDFCHPVSELHPEVWEEVRREMGSSGLSGRRFFGIFRDLSALYLSGGNIT</sequence>
<keyword evidence="3" id="KW-1185">Reference proteome</keyword>
<proteinExistence type="predicted"/>
<gene>
    <name evidence="2" type="ORF">Naga_100948g1</name>
</gene>
<evidence type="ECO:0000313" key="3">
    <source>
        <dbReference type="Proteomes" id="UP000019335"/>
    </source>
</evidence>
<evidence type="ECO:0000256" key="1">
    <source>
        <dbReference type="SAM" id="MobiDB-lite"/>
    </source>
</evidence>
<evidence type="ECO:0000313" key="2">
    <source>
        <dbReference type="EMBL" id="EWM27508.1"/>
    </source>
</evidence>
<feature type="region of interest" description="Disordered" evidence="1">
    <location>
        <begin position="186"/>
        <end position="256"/>
    </location>
</feature>